<evidence type="ECO:0000313" key="6">
    <source>
        <dbReference type="Proteomes" id="UP001497453"/>
    </source>
</evidence>
<accession>A0ABP1DGQ4</accession>
<evidence type="ECO:0000313" key="5">
    <source>
        <dbReference type="EMBL" id="CAL1707028.1"/>
    </source>
</evidence>
<dbReference type="EMBL" id="OZ037947">
    <property type="protein sequence ID" value="CAL1707028.1"/>
    <property type="molecule type" value="Genomic_DNA"/>
</dbReference>
<feature type="compositionally biased region" description="Polar residues" evidence="3">
    <location>
        <begin position="116"/>
        <end position="125"/>
    </location>
</feature>
<feature type="region of interest" description="Disordered" evidence="3">
    <location>
        <begin position="1"/>
        <end position="85"/>
    </location>
</feature>
<dbReference type="Pfam" id="PF22606">
    <property type="entry name" value="Cdc6-ORC-like_ATPase_lid"/>
    <property type="match status" value="1"/>
</dbReference>
<proteinExistence type="inferred from homology"/>
<feature type="compositionally biased region" description="Basic and acidic residues" evidence="3">
    <location>
        <begin position="15"/>
        <end position="25"/>
    </location>
</feature>
<feature type="region of interest" description="Disordered" evidence="3">
    <location>
        <begin position="500"/>
        <end position="528"/>
    </location>
</feature>
<reference evidence="6" key="1">
    <citation type="submission" date="2024-04" db="EMBL/GenBank/DDBJ databases">
        <authorList>
            <person name="Shaw F."/>
            <person name="Minotto A."/>
        </authorList>
    </citation>
    <scope>NUCLEOTIDE SEQUENCE [LARGE SCALE GENOMIC DNA]</scope>
</reference>
<protein>
    <recommendedName>
        <fullName evidence="4">AAA+ ATPase domain-containing protein</fullName>
    </recommendedName>
</protein>
<sequence>MQTRSSTRSSVLGKRHAESTAKCDVADEYSPLTPEASPNPKRIKTSSSALDDGSNKENIPPLRGQVLNGSPSRTRSLRRTSTEGSVASVRNSEFATKTHFEICTNMSKAPRRHASMSSLVTTPRTPATALSRPSLITPPSTPSTLQSVAAKCRALLRATCNNASSIAGRDAERDEIIKFLQPFLQTGVSSDIAGDQHSVLYISGSPGTGKTALVNDVLRTMAADLADDSVNLFTVNCMALGNVEALWATLIQALQGGKVKPNKGRINKDTSRQTLEHLLSTRQSKCILFLDELDHIGSSAQALSALFSMIHEHSSFIRLIGIANTHTLTSSSSNTLAAGFTEHVKTLHFTPYTSQQLNAILQARLEPLFTSEVVANSEDPKKFLSPATLNLLAKKIASQTGDVRALFEVLRGAIDIAVSAGSSSLSASTPPVTPSHILDALKAYAPAAKVSRVVEAEPAKSGNTKVVDNETTSKIRNLGLQARVVFVALVLGSKRQEQGLSLSGGASTARTQHSKRSPSPSTSGNMDVGQLHTYYSTILARSESGLFTPVSRSEFGDLLGVLETNGLVTISANSRGGSKLPTTPTKSGRRGLARSGSASFTLGSGGSQEVRLAESVRMEDAIRGLGIDEKKGDDDVREEEVRAIWGKERVKISKEAKALAASSVSEAKMFEEAMED</sequence>
<evidence type="ECO:0000259" key="4">
    <source>
        <dbReference type="SMART" id="SM00382"/>
    </source>
</evidence>
<dbReference type="InterPro" id="IPR049945">
    <property type="entry name" value="AAA_22"/>
</dbReference>
<feature type="compositionally biased region" description="Low complexity" evidence="3">
    <location>
        <begin position="130"/>
        <end position="142"/>
    </location>
</feature>
<dbReference type="Proteomes" id="UP001497453">
    <property type="component" value="Chromosome 4"/>
</dbReference>
<dbReference type="PANTHER" id="PTHR10763">
    <property type="entry name" value="CELL DIVISION CONTROL PROTEIN 6-RELATED"/>
    <property type="match status" value="1"/>
</dbReference>
<dbReference type="InterPro" id="IPR027417">
    <property type="entry name" value="P-loop_NTPase"/>
</dbReference>
<feature type="compositionally biased region" description="Polar residues" evidence="3">
    <location>
        <begin position="1"/>
        <end position="10"/>
    </location>
</feature>
<comment type="similarity">
    <text evidence="1">Belongs to the CDC6/cdc18 family.</text>
</comment>
<dbReference type="Pfam" id="PF13401">
    <property type="entry name" value="AAA_22"/>
    <property type="match status" value="1"/>
</dbReference>
<gene>
    <name evidence="5" type="ORF">GFSPODELE1_LOCUS6156</name>
</gene>
<keyword evidence="6" id="KW-1185">Reference proteome</keyword>
<feature type="region of interest" description="Disordered" evidence="3">
    <location>
        <begin position="116"/>
        <end position="142"/>
    </location>
</feature>
<dbReference type="CDD" id="cd00009">
    <property type="entry name" value="AAA"/>
    <property type="match status" value="1"/>
</dbReference>
<evidence type="ECO:0000256" key="1">
    <source>
        <dbReference type="ARBA" id="ARBA00006184"/>
    </source>
</evidence>
<dbReference type="Gene3D" id="1.10.8.60">
    <property type="match status" value="1"/>
</dbReference>
<feature type="domain" description="AAA+ ATPase" evidence="4">
    <location>
        <begin position="196"/>
        <end position="350"/>
    </location>
</feature>
<dbReference type="InterPro" id="IPR003593">
    <property type="entry name" value="AAA+_ATPase"/>
</dbReference>
<feature type="compositionally biased region" description="Polar residues" evidence="3">
    <location>
        <begin position="500"/>
        <end position="525"/>
    </location>
</feature>
<dbReference type="Gene3D" id="3.40.50.300">
    <property type="entry name" value="P-loop containing nucleotide triphosphate hydrolases"/>
    <property type="match status" value="1"/>
</dbReference>
<evidence type="ECO:0000256" key="2">
    <source>
        <dbReference type="ARBA" id="ARBA00022705"/>
    </source>
</evidence>
<dbReference type="SMART" id="SM00382">
    <property type="entry name" value="AAA"/>
    <property type="match status" value="1"/>
</dbReference>
<name>A0ABP1DGQ4_9APHY</name>
<dbReference type="SUPFAM" id="SSF52540">
    <property type="entry name" value="P-loop containing nucleoside triphosphate hydrolases"/>
    <property type="match status" value="1"/>
</dbReference>
<feature type="region of interest" description="Disordered" evidence="3">
    <location>
        <begin position="573"/>
        <end position="606"/>
    </location>
</feature>
<feature type="compositionally biased region" description="Polar residues" evidence="3">
    <location>
        <begin position="573"/>
        <end position="586"/>
    </location>
</feature>
<dbReference type="PANTHER" id="PTHR10763:SF26">
    <property type="entry name" value="CELL DIVISION CONTROL PROTEIN 6 HOMOLOG"/>
    <property type="match status" value="1"/>
</dbReference>
<dbReference type="InterPro" id="IPR050311">
    <property type="entry name" value="ORC1/CDC6"/>
</dbReference>
<organism evidence="5 6">
    <name type="scientific">Somion occarium</name>
    <dbReference type="NCBI Taxonomy" id="3059160"/>
    <lineage>
        <taxon>Eukaryota</taxon>
        <taxon>Fungi</taxon>
        <taxon>Dikarya</taxon>
        <taxon>Basidiomycota</taxon>
        <taxon>Agaricomycotina</taxon>
        <taxon>Agaricomycetes</taxon>
        <taxon>Polyporales</taxon>
        <taxon>Cerrenaceae</taxon>
        <taxon>Somion</taxon>
    </lineage>
</organism>
<evidence type="ECO:0000256" key="3">
    <source>
        <dbReference type="SAM" id="MobiDB-lite"/>
    </source>
</evidence>
<dbReference type="InterPro" id="IPR054425">
    <property type="entry name" value="Cdc6_ORC1-like_ATPase_lid"/>
</dbReference>
<keyword evidence="2" id="KW-0235">DNA replication</keyword>